<gene>
    <name evidence="8" type="ORF">F503_03558</name>
</gene>
<dbReference type="InterPro" id="IPR020843">
    <property type="entry name" value="ER"/>
</dbReference>
<dbReference type="InterPro" id="IPR013154">
    <property type="entry name" value="ADH-like_N"/>
</dbReference>
<dbReference type="OMA" id="YAVVDWQ"/>
<dbReference type="STRING" id="1262450.S3BYD8"/>
<dbReference type="Proteomes" id="UP000016923">
    <property type="component" value="Unassembled WGS sequence"/>
</dbReference>
<keyword evidence="9" id="KW-1185">Reference proteome</keyword>
<reference evidence="8 9" key="1">
    <citation type="journal article" date="2013" name="BMC Genomics">
        <title>The genome and transcriptome of the pine saprophyte Ophiostoma piceae, and a comparison with the bark beetle-associated pine pathogen Grosmannia clavigera.</title>
        <authorList>
            <person name="Haridas S."/>
            <person name="Wang Y."/>
            <person name="Lim L."/>
            <person name="Massoumi Alamouti S."/>
            <person name="Jackman S."/>
            <person name="Docking R."/>
            <person name="Robertson G."/>
            <person name="Birol I."/>
            <person name="Bohlmann J."/>
            <person name="Breuil C."/>
        </authorList>
    </citation>
    <scope>NUCLEOTIDE SEQUENCE [LARGE SCALE GENOMIC DNA]</scope>
    <source>
        <strain evidence="8 9">UAMH 11346</strain>
    </source>
</reference>
<dbReference type="VEuPathDB" id="FungiDB:F503_03558"/>
<dbReference type="Gene3D" id="3.90.180.10">
    <property type="entry name" value="Medium-chain alcohol dehydrogenases, catalytic domain"/>
    <property type="match status" value="1"/>
</dbReference>
<accession>S3BYD8</accession>
<evidence type="ECO:0000256" key="6">
    <source>
        <dbReference type="ARBA" id="ARBA00023027"/>
    </source>
</evidence>
<evidence type="ECO:0000256" key="3">
    <source>
        <dbReference type="ARBA" id="ARBA00022723"/>
    </source>
</evidence>
<dbReference type="FunFam" id="3.40.50.720:FF:000039">
    <property type="entry name" value="Alcohol dehydrogenase AdhP"/>
    <property type="match status" value="1"/>
</dbReference>
<dbReference type="OrthoDB" id="1879366at2759"/>
<feature type="domain" description="Enoyl reductase (ER)" evidence="7">
    <location>
        <begin position="16"/>
        <end position="346"/>
    </location>
</feature>
<comment type="similarity">
    <text evidence="2">Belongs to the zinc-containing alcohol dehydrogenase family.</text>
</comment>
<evidence type="ECO:0000313" key="9">
    <source>
        <dbReference type="Proteomes" id="UP000016923"/>
    </source>
</evidence>
<dbReference type="SUPFAM" id="SSF50129">
    <property type="entry name" value="GroES-like"/>
    <property type="match status" value="1"/>
</dbReference>
<dbReference type="InterPro" id="IPR013149">
    <property type="entry name" value="ADH-like_C"/>
</dbReference>
<evidence type="ECO:0000259" key="7">
    <source>
        <dbReference type="SMART" id="SM00829"/>
    </source>
</evidence>
<dbReference type="SUPFAM" id="SSF51735">
    <property type="entry name" value="NAD(P)-binding Rossmann-fold domains"/>
    <property type="match status" value="1"/>
</dbReference>
<protein>
    <submittedName>
        <fullName evidence="8">Alcohol dehydrogenase</fullName>
    </submittedName>
</protein>
<dbReference type="InterPro" id="IPR011032">
    <property type="entry name" value="GroES-like_sf"/>
</dbReference>
<dbReference type="HOGENOM" id="CLU_026673_20_1_1"/>
<keyword evidence="5" id="KW-0560">Oxidoreductase</keyword>
<evidence type="ECO:0000256" key="2">
    <source>
        <dbReference type="ARBA" id="ARBA00008072"/>
    </source>
</evidence>
<organism evidence="8 9">
    <name type="scientific">Ophiostoma piceae (strain UAMH 11346)</name>
    <name type="common">Sap stain fungus</name>
    <dbReference type="NCBI Taxonomy" id="1262450"/>
    <lineage>
        <taxon>Eukaryota</taxon>
        <taxon>Fungi</taxon>
        <taxon>Dikarya</taxon>
        <taxon>Ascomycota</taxon>
        <taxon>Pezizomycotina</taxon>
        <taxon>Sordariomycetes</taxon>
        <taxon>Sordariomycetidae</taxon>
        <taxon>Ophiostomatales</taxon>
        <taxon>Ophiostomataceae</taxon>
        <taxon>Ophiostoma</taxon>
    </lineage>
</organism>
<dbReference type="GO" id="GO:0046872">
    <property type="term" value="F:metal ion binding"/>
    <property type="evidence" value="ECO:0007669"/>
    <property type="project" value="UniProtKB-KW"/>
</dbReference>
<sequence length="349" mass="37494">MTSIPKTMKAGQWDPKAKAVVINDVAVPEPGPNQFLVKIRSASLCHSDLMNMQYPAADRPVTIGHEGVGHIVKMHPSAERKGFKVGDGIGFGYFVDCCFECEGCMVHNMHCELGTSKVQGFAADGYFAEYAVVDYHNGIVLDESQWDLRTASAMFCAGVTAFNSVDSCNATPGQWFAVVGCGGLGQLATQYATAMGLRVIGIDVADANLEETRKQGAEHVFNSRTSAGSYIDEIKKITGGGVHHVAVYTNAQPAFVNAPKVLRIGGTLMIIGIAPQPLEFTAMDVVLGRYKIKADSTGIPQRIPKAIAFSAKHNIRPVVDVRGGLDQLAGMVQEMREGRLTKRTAVAFD</sequence>
<proteinExistence type="inferred from homology"/>
<evidence type="ECO:0000256" key="1">
    <source>
        <dbReference type="ARBA" id="ARBA00001947"/>
    </source>
</evidence>
<evidence type="ECO:0000313" key="8">
    <source>
        <dbReference type="EMBL" id="EPE04496.1"/>
    </source>
</evidence>
<keyword evidence="3" id="KW-0479">Metal-binding</keyword>
<dbReference type="eggNOG" id="KOG0023">
    <property type="taxonomic scope" value="Eukaryota"/>
</dbReference>
<dbReference type="EMBL" id="KE148160">
    <property type="protein sequence ID" value="EPE04496.1"/>
    <property type="molecule type" value="Genomic_DNA"/>
</dbReference>
<dbReference type="Pfam" id="PF08240">
    <property type="entry name" value="ADH_N"/>
    <property type="match status" value="1"/>
</dbReference>
<dbReference type="Pfam" id="PF00107">
    <property type="entry name" value="ADH_zinc_N"/>
    <property type="match status" value="1"/>
</dbReference>
<name>S3BYD8_OPHP1</name>
<dbReference type="PANTHER" id="PTHR42940:SF8">
    <property type="entry name" value="VACUOLAR PROTEIN SORTING-ASSOCIATED PROTEIN 11"/>
    <property type="match status" value="1"/>
</dbReference>
<dbReference type="GO" id="GO:0018455">
    <property type="term" value="F:alcohol dehydrogenase [NAD(P)+] activity"/>
    <property type="evidence" value="ECO:0007669"/>
    <property type="project" value="UniProtKB-ARBA"/>
</dbReference>
<evidence type="ECO:0000256" key="5">
    <source>
        <dbReference type="ARBA" id="ARBA00023002"/>
    </source>
</evidence>
<dbReference type="AlphaFoldDB" id="S3BYD8"/>
<keyword evidence="4" id="KW-0862">Zinc</keyword>
<dbReference type="PANTHER" id="PTHR42940">
    <property type="entry name" value="ALCOHOL DEHYDROGENASE 1-RELATED"/>
    <property type="match status" value="1"/>
</dbReference>
<evidence type="ECO:0000256" key="4">
    <source>
        <dbReference type="ARBA" id="ARBA00022833"/>
    </source>
</evidence>
<dbReference type="InterPro" id="IPR036291">
    <property type="entry name" value="NAD(P)-bd_dom_sf"/>
</dbReference>
<keyword evidence="6" id="KW-0520">NAD</keyword>
<comment type="cofactor">
    <cofactor evidence="1">
        <name>Zn(2+)</name>
        <dbReference type="ChEBI" id="CHEBI:29105"/>
    </cofactor>
</comment>
<dbReference type="Gene3D" id="3.40.50.720">
    <property type="entry name" value="NAD(P)-binding Rossmann-like Domain"/>
    <property type="match status" value="1"/>
</dbReference>
<dbReference type="SMART" id="SM00829">
    <property type="entry name" value="PKS_ER"/>
    <property type="match status" value="1"/>
</dbReference>